<feature type="region of interest" description="Disordered" evidence="1">
    <location>
        <begin position="231"/>
        <end position="252"/>
    </location>
</feature>
<accession>A0A4S8LPM4</accession>
<keyword evidence="2" id="KW-0812">Transmembrane</keyword>
<reference evidence="3 4" key="1">
    <citation type="journal article" date="2019" name="Nat. Ecol. Evol.">
        <title>Megaphylogeny resolves global patterns of mushroom evolution.</title>
        <authorList>
            <person name="Varga T."/>
            <person name="Krizsan K."/>
            <person name="Foldi C."/>
            <person name="Dima B."/>
            <person name="Sanchez-Garcia M."/>
            <person name="Sanchez-Ramirez S."/>
            <person name="Szollosi G.J."/>
            <person name="Szarkandi J.G."/>
            <person name="Papp V."/>
            <person name="Albert L."/>
            <person name="Andreopoulos W."/>
            <person name="Angelini C."/>
            <person name="Antonin V."/>
            <person name="Barry K.W."/>
            <person name="Bougher N.L."/>
            <person name="Buchanan P."/>
            <person name="Buyck B."/>
            <person name="Bense V."/>
            <person name="Catcheside P."/>
            <person name="Chovatia M."/>
            <person name="Cooper J."/>
            <person name="Damon W."/>
            <person name="Desjardin D."/>
            <person name="Finy P."/>
            <person name="Geml J."/>
            <person name="Haridas S."/>
            <person name="Hughes K."/>
            <person name="Justo A."/>
            <person name="Karasinski D."/>
            <person name="Kautmanova I."/>
            <person name="Kiss B."/>
            <person name="Kocsube S."/>
            <person name="Kotiranta H."/>
            <person name="LaButti K.M."/>
            <person name="Lechner B.E."/>
            <person name="Liimatainen K."/>
            <person name="Lipzen A."/>
            <person name="Lukacs Z."/>
            <person name="Mihaltcheva S."/>
            <person name="Morgado L.N."/>
            <person name="Niskanen T."/>
            <person name="Noordeloos M.E."/>
            <person name="Ohm R.A."/>
            <person name="Ortiz-Santana B."/>
            <person name="Ovrebo C."/>
            <person name="Racz N."/>
            <person name="Riley R."/>
            <person name="Savchenko A."/>
            <person name="Shiryaev A."/>
            <person name="Soop K."/>
            <person name="Spirin V."/>
            <person name="Szebenyi C."/>
            <person name="Tomsovsky M."/>
            <person name="Tulloss R.E."/>
            <person name="Uehling J."/>
            <person name="Grigoriev I.V."/>
            <person name="Vagvolgyi C."/>
            <person name="Papp T."/>
            <person name="Martin F.M."/>
            <person name="Miettinen O."/>
            <person name="Hibbett D.S."/>
            <person name="Nagy L.G."/>
        </authorList>
    </citation>
    <scope>NUCLEOTIDE SEQUENCE [LARGE SCALE GENOMIC DNA]</scope>
    <source>
        <strain evidence="3 4">CBS 962.96</strain>
    </source>
</reference>
<evidence type="ECO:0000313" key="3">
    <source>
        <dbReference type="EMBL" id="THU91297.1"/>
    </source>
</evidence>
<evidence type="ECO:0000256" key="1">
    <source>
        <dbReference type="SAM" id="MobiDB-lite"/>
    </source>
</evidence>
<organism evidence="3 4">
    <name type="scientific">Dendrothele bispora (strain CBS 962.96)</name>
    <dbReference type="NCBI Taxonomy" id="1314807"/>
    <lineage>
        <taxon>Eukaryota</taxon>
        <taxon>Fungi</taxon>
        <taxon>Dikarya</taxon>
        <taxon>Basidiomycota</taxon>
        <taxon>Agaricomycotina</taxon>
        <taxon>Agaricomycetes</taxon>
        <taxon>Agaricomycetidae</taxon>
        <taxon>Agaricales</taxon>
        <taxon>Agaricales incertae sedis</taxon>
        <taxon>Dendrothele</taxon>
    </lineage>
</organism>
<dbReference type="AlphaFoldDB" id="A0A4S8LPM4"/>
<keyword evidence="2" id="KW-1133">Transmembrane helix</keyword>
<evidence type="ECO:0008006" key="5">
    <source>
        <dbReference type="Google" id="ProtNLM"/>
    </source>
</evidence>
<evidence type="ECO:0000256" key="2">
    <source>
        <dbReference type="SAM" id="Phobius"/>
    </source>
</evidence>
<feature type="compositionally biased region" description="Low complexity" evidence="1">
    <location>
        <begin position="188"/>
        <end position="198"/>
    </location>
</feature>
<proteinExistence type="predicted"/>
<feature type="region of interest" description="Disordered" evidence="1">
    <location>
        <begin position="313"/>
        <end position="347"/>
    </location>
</feature>
<sequence>MATAYALPLLFGSLALTFAGAFLTLDRSRSFALQYDAIPDSFASPSGKKKIQFIFNGGVSGLLTGYSFGLYLTPFLSLLIPKLFPSMSLLSEKSFIAIWPLPSLLTTFLGSQYKYAALAFGGVTGGIVLPSIIRPIPNLPVYLPLDSSNVTPFDWLLVLPAHPDLVISVALLAHIPVWAHVWSGNGTPTSPTTFPTSPAEQERSNTSSPSGIDGPLPHPLATLPVNKEMIFPEDPKHPIKPRKSSPPKQLSPHLPSHLYPVNAHLKIHFDPPKLTRFKSGIGSGSVFGHDDCGFVLSGDEAYDLPGKKMQGVLKSSVESEQDQGVYSEEFGEGCGRGGEEENGSGQV</sequence>
<feature type="transmembrane region" description="Helical" evidence="2">
    <location>
        <begin position="53"/>
        <end position="73"/>
    </location>
</feature>
<dbReference type="Proteomes" id="UP000297245">
    <property type="component" value="Unassembled WGS sequence"/>
</dbReference>
<keyword evidence="2" id="KW-0472">Membrane</keyword>
<name>A0A4S8LPM4_DENBC</name>
<keyword evidence="4" id="KW-1185">Reference proteome</keyword>
<dbReference type="OrthoDB" id="3364886at2759"/>
<feature type="region of interest" description="Disordered" evidence="1">
    <location>
        <begin position="188"/>
        <end position="218"/>
    </location>
</feature>
<dbReference type="EMBL" id="ML179310">
    <property type="protein sequence ID" value="THU91297.1"/>
    <property type="molecule type" value="Genomic_DNA"/>
</dbReference>
<protein>
    <recommendedName>
        <fullName evidence="5">DUF4203 domain-containing protein</fullName>
    </recommendedName>
</protein>
<gene>
    <name evidence="3" type="ORF">K435DRAFT_968266</name>
</gene>
<feature type="transmembrane region" description="Helical" evidence="2">
    <location>
        <begin position="6"/>
        <end position="25"/>
    </location>
</feature>
<evidence type="ECO:0000313" key="4">
    <source>
        <dbReference type="Proteomes" id="UP000297245"/>
    </source>
</evidence>